<evidence type="ECO:0000256" key="6">
    <source>
        <dbReference type="ARBA" id="ARBA00023136"/>
    </source>
</evidence>
<evidence type="ECO:0000313" key="10">
    <source>
        <dbReference type="EMBL" id="SPC34867.1"/>
    </source>
</evidence>
<keyword evidence="4 8" id="KW-0812">Transmembrane</keyword>
<feature type="transmembrane region" description="Helical" evidence="8">
    <location>
        <begin position="315"/>
        <end position="334"/>
    </location>
</feature>
<dbReference type="RefSeq" id="WP_158648647.1">
    <property type="nucleotide sequence ID" value="NZ_LT981265.1"/>
</dbReference>
<feature type="transmembrane region" description="Helical" evidence="8">
    <location>
        <begin position="203"/>
        <end position="222"/>
    </location>
</feature>
<feature type="transmembrane region" description="Helical" evidence="8">
    <location>
        <begin position="12"/>
        <end position="33"/>
    </location>
</feature>
<dbReference type="KEGG" id="ncv:NCAV_1704"/>
<evidence type="ECO:0000256" key="7">
    <source>
        <dbReference type="ARBA" id="ARBA00023177"/>
    </source>
</evidence>
<feature type="transmembrane region" description="Helical" evidence="8">
    <location>
        <begin position="354"/>
        <end position="376"/>
    </location>
</feature>
<keyword evidence="11" id="KW-1185">Reference proteome</keyword>
<dbReference type="InterPro" id="IPR001905">
    <property type="entry name" value="Ammonium_transpt"/>
</dbReference>
<dbReference type="InterPro" id="IPR018047">
    <property type="entry name" value="Ammonium_transpt_CS"/>
</dbReference>
<dbReference type="Pfam" id="PF00909">
    <property type="entry name" value="Ammonium_transp"/>
    <property type="match status" value="1"/>
</dbReference>
<keyword evidence="6 8" id="KW-0472">Membrane</keyword>
<dbReference type="GO" id="GO:0008519">
    <property type="term" value="F:ammonium channel activity"/>
    <property type="evidence" value="ECO:0007669"/>
    <property type="project" value="InterPro"/>
</dbReference>
<gene>
    <name evidence="10" type="primary">nrgA</name>
    <name evidence="10" type="ORF">NCAV_1704</name>
</gene>
<evidence type="ECO:0000256" key="3">
    <source>
        <dbReference type="ARBA" id="ARBA00022448"/>
    </source>
</evidence>
<feature type="domain" description="Ammonium transporter AmtB-like" evidence="9">
    <location>
        <begin position="9"/>
        <end position="406"/>
    </location>
</feature>
<evidence type="ECO:0000256" key="8">
    <source>
        <dbReference type="RuleBase" id="RU362002"/>
    </source>
</evidence>
<dbReference type="PANTHER" id="PTHR43029">
    <property type="entry name" value="AMMONIUM TRANSPORTER MEP2"/>
    <property type="match status" value="1"/>
</dbReference>
<evidence type="ECO:0000259" key="9">
    <source>
        <dbReference type="Pfam" id="PF00909"/>
    </source>
</evidence>
<feature type="transmembrane region" description="Helical" evidence="8">
    <location>
        <begin position="95"/>
        <end position="116"/>
    </location>
</feature>
<comment type="subcellular location">
    <subcellularLocation>
        <location evidence="8">Cell membrane</location>
        <topology evidence="8">Multi-pass membrane protein</topology>
    </subcellularLocation>
    <subcellularLocation>
        <location evidence="1">Membrane</location>
        <topology evidence="1">Multi-pass membrane protein</topology>
    </subcellularLocation>
</comment>
<dbReference type="EMBL" id="LT981265">
    <property type="protein sequence ID" value="SPC34867.1"/>
    <property type="molecule type" value="Genomic_DNA"/>
</dbReference>
<evidence type="ECO:0000256" key="4">
    <source>
        <dbReference type="ARBA" id="ARBA00022692"/>
    </source>
</evidence>
<dbReference type="NCBIfam" id="TIGR00836">
    <property type="entry name" value="amt"/>
    <property type="match status" value="1"/>
</dbReference>
<dbReference type="Proteomes" id="UP000236248">
    <property type="component" value="Chromosome NCAV"/>
</dbReference>
<dbReference type="PANTHER" id="PTHR43029:SF21">
    <property type="entry name" value="AMMONIUM TRANSPORTER 1"/>
    <property type="match status" value="1"/>
</dbReference>
<dbReference type="PROSITE" id="PS01219">
    <property type="entry name" value="AMMONIUM_TRANSP"/>
    <property type="match status" value="1"/>
</dbReference>
<evidence type="ECO:0000256" key="5">
    <source>
        <dbReference type="ARBA" id="ARBA00022989"/>
    </source>
</evidence>
<keyword evidence="7 8" id="KW-0924">Ammonia transport</keyword>
<dbReference type="InterPro" id="IPR029020">
    <property type="entry name" value="Ammonium/urea_transptr"/>
</dbReference>
<accession>A0A2K5ATA7</accession>
<comment type="similarity">
    <text evidence="2 8">Belongs to the ammonia transporter channel (TC 1.A.11.2) family.</text>
</comment>
<dbReference type="AlphaFoldDB" id="A0A2K5ATA7"/>
<keyword evidence="3 8" id="KW-0813">Transport</keyword>
<feature type="transmembrane region" description="Helical" evidence="8">
    <location>
        <begin position="128"/>
        <end position="149"/>
    </location>
</feature>
<dbReference type="Gene3D" id="1.10.3430.10">
    <property type="entry name" value="Ammonium transporter AmtB like domains"/>
    <property type="match status" value="1"/>
</dbReference>
<name>A0A2K5ATA7_9ARCH</name>
<feature type="transmembrane region" description="Helical" evidence="8">
    <location>
        <begin position="161"/>
        <end position="182"/>
    </location>
</feature>
<proteinExistence type="inferred from homology"/>
<protein>
    <recommendedName>
        <fullName evidence="8">Ammonium transporter</fullName>
    </recommendedName>
</protein>
<dbReference type="GeneID" id="41595687"/>
<organism evidence="10 11">
    <name type="scientific">Candidatus Nitrosocaldus cavascurensis</name>
    <dbReference type="NCBI Taxonomy" id="2058097"/>
    <lineage>
        <taxon>Archaea</taxon>
        <taxon>Nitrososphaerota</taxon>
        <taxon>Nitrososphaeria</taxon>
        <taxon>Candidatus Nitrosocaldales</taxon>
        <taxon>Candidatus Nitrosocaldaceae</taxon>
        <taxon>Candidatus Nitrosocaldus</taxon>
    </lineage>
</organism>
<feature type="transmembrane region" description="Helical" evidence="8">
    <location>
        <begin position="228"/>
        <end position="249"/>
    </location>
</feature>
<feature type="transmembrane region" description="Helical" evidence="8">
    <location>
        <begin position="286"/>
        <end position="303"/>
    </location>
</feature>
<evidence type="ECO:0000256" key="2">
    <source>
        <dbReference type="ARBA" id="ARBA00005887"/>
    </source>
</evidence>
<feature type="transmembrane region" description="Helical" evidence="8">
    <location>
        <begin position="45"/>
        <end position="66"/>
    </location>
</feature>
<sequence length="409" mass="43050">MAIDTGDTAWMILSTAMVFLMIGGVGFLEAGLIRAKNALGILMKVYQTATIGLIAWFIIGFSLAFAPSEHGWIGTFDYAFMRGVTLEPMDYAPTIPGYLFFLFQGMFAAITVALISGGIAERMRFGPWLVFIFIWMIFVYGPVAHWIWGGGWLAQMGARDWAGGIVIHVAAGFSSLAGALALGRRLGFGKAETMAQHNVPYQFLAAFLLWFGWNGFNGGSALASNEAAVAAIVSTNLAAAAGAITTLLAGWAKSKKPSTSLAANGCIAGLAAVTPAAGFIEAWAGVVIGAVAGVVFYGFVLLFKEKLRVDDACDVIAIHGMTGVWGSMGVALFASPMVTGGALVGVAYGSAELVGVQALAIVVTAAFAFTLTYIIMQIMNKVTPIRLKPQEEEAGEDVVLHGEKAYLTV</sequence>
<evidence type="ECO:0000313" key="11">
    <source>
        <dbReference type="Proteomes" id="UP000236248"/>
    </source>
</evidence>
<reference evidence="11" key="1">
    <citation type="submission" date="2018-01" db="EMBL/GenBank/DDBJ databases">
        <authorList>
            <person name="Kerou L M."/>
        </authorList>
    </citation>
    <scope>NUCLEOTIDE SEQUENCE [LARGE SCALE GENOMIC DNA]</scope>
    <source>
        <strain evidence="11">SCU2</strain>
    </source>
</reference>
<feature type="transmembrane region" description="Helical" evidence="8">
    <location>
        <begin position="261"/>
        <end position="280"/>
    </location>
</feature>
<dbReference type="SUPFAM" id="SSF111352">
    <property type="entry name" value="Ammonium transporter"/>
    <property type="match status" value="1"/>
</dbReference>
<evidence type="ECO:0000256" key="1">
    <source>
        <dbReference type="ARBA" id="ARBA00004141"/>
    </source>
</evidence>
<keyword evidence="5 8" id="KW-1133">Transmembrane helix</keyword>
<dbReference type="GO" id="GO:0005886">
    <property type="term" value="C:plasma membrane"/>
    <property type="evidence" value="ECO:0007669"/>
    <property type="project" value="UniProtKB-SubCell"/>
</dbReference>
<dbReference type="InterPro" id="IPR024041">
    <property type="entry name" value="NH4_transpt_AmtB-like_dom"/>
</dbReference>